<evidence type="ECO:0000313" key="15">
    <source>
        <dbReference type="Proteomes" id="UP000715095"/>
    </source>
</evidence>
<dbReference type="NCBIfam" id="TIGR01072">
    <property type="entry name" value="murA"/>
    <property type="match status" value="1"/>
</dbReference>
<evidence type="ECO:0000256" key="8">
    <source>
        <dbReference type="ARBA" id="ARBA00023306"/>
    </source>
</evidence>
<comment type="function">
    <text evidence="12">Cell wall formation. Adds enolpyruvyl to UDP-N-acetylglucosamine.</text>
</comment>
<dbReference type="EC" id="2.5.1.7" evidence="12"/>
<dbReference type="SUPFAM" id="SSF55205">
    <property type="entry name" value="EPT/RTPC-like"/>
    <property type="match status" value="1"/>
</dbReference>
<keyword evidence="7 12" id="KW-0573">Peptidoglycan synthesis</keyword>
<keyword evidence="9 12" id="KW-0961">Cell wall biogenesis/degradation</keyword>
<evidence type="ECO:0000256" key="3">
    <source>
        <dbReference type="ARBA" id="ARBA00022490"/>
    </source>
</evidence>
<keyword evidence="12" id="KW-0670">Pyruvate</keyword>
<proteinExistence type="inferred from homology"/>
<dbReference type="NCBIfam" id="NF006873">
    <property type="entry name" value="PRK09369.1"/>
    <property type="match status" value="1"/>
</dbReference>
<evidence type="ECO:0000256" key="9">
    <source>
        <dbReference type="ARBA" id="ARBA00023316"/>
    </source>
</evidence>
<dbReference type="PANTHER" id="PTHR43783">
    <property type="entry name" value="UDP-N-ACETYLGLUCOSAMINE 1-CARBOXYVINYLTRANSFERASE"/>
    <property type="match status" value="1"/>
</dbReference>
<organism evidence="14 15">
    <name type="scientific">Sutterella massiliensis</name>
    <dbReference type="NCBI Taxonomy" id="1816689"/>
    <lineage>
        <taxon>Bacteria</taxon>
        <taxon>Pseudomonadati</taxon>
        <taxon>Pseudomonadota</taxon>
        <taxon>Betaproteobacteria</taxon>
        <taxon>Burkholderiales</taxon>
        <taxon>Sutterellaceae</taxon>
        <taxon>Sutterella</taxon>
    </lineage>
</organism>
<comment type="catalytic activity">
    <reaction evidence="11 12">
        <text>phosphoenolpyruvate + UDP-N-acetyl-alpha-D-glucosamine = UDP-N-acetyl-3-O-(1-carboxyvinyl)-alpha-D-glucosamine + phosphate</text>
        <dbReference type="Rhea" id="RHEA:18681"/>
        <dbReference type="ChEBI" id="CHEBI:43474"/>
        <dbReference type="ChEBI" id="CHEBI:57705"/>
        <dbReference type="ChEBI" id="CHEBI:58702"/>
        <dbReference type="ChEBI" id="CHEBI:68483"/>
        <dbReference type="EC" id="2.5.1.7"/>
    </reaction>
</comment>
<dbReference type="InterPro" id="IPR001986">
    <property type="entry name" value="Enolpyruvate_Tfrase_dom"/>
</dbReference>
<evidence type="ECO:0000259" key="13">
    <source>
        <dbReference type="Pfam" id="PF00275"/>
    </source>
</evidence>
<evidence type="ECO:0000256" key="1">
    <source>
        <dbReference type="ARBA" id="ARBA00004496"/>
    </source>
</evidence>
<dbReference type="Gene3D" id="3.65.10.10">
    <property type="entry name" value="Enolpyruvate transferase domain"/>
    <property type="match status" value="2"/>
</dbReference>
<dbReference type="Pfam" id="PF00275">
    <property type="entry name" value="EPSP_synthase"/>
    <property type="match status" value="1"/>
</dbReference>
<evidence type="ECO:0000256" key="6">
    <source>
        <dbReference type="ARBA" id="ARBA00022960"/>
    </source>
</evidence>
<dbReference type="PANTHER" id="PTHR43783:SF1">
    <property type="entry name" value="UDP-N-ACETYLGLUCOSAMINE 1-CARBOXYVINYLTRANSFERASE"/>
    <property type="match status" value="1"/>
</dbReference>
<dbReference type="EMBL" id="JACJJC010000014">
    <property type="protein sequence ID" value="MBM6704614.1"/>
    <property type="molecule type" value="Genomic_DNA"/>
</dbReference>
<dbReference type="InterPro" id="IPR036968">
    <property type="entry name" value="Enolpyruvate_Tfrase_sf"/>
</dbReference>
<dbReference type="HAMAP" id="MF_00111">
    <property type="entry name" value="MurA"/>
    <property type="match status" value="1"/>
</dbReference>
<dbReference type="Proteomes" id="UP000715095">
    <property type="component" value="Unassembled WGS sequence"/>
</dbReference>
<dbReference type="InterPro" id="IPR013792">
    <property type="entry name" value="RNA3'P_cycl/enolpyr_Trfase_a/b"/>
</dbReference>
<evidence type="ECO:0000256" key="11">
    <source>
        <dbReference type="ARBA" id="ARBA00047527"/>
    </source>
</evidence>
<feature type="binding site" evidence="12">
    <location>
        <position position="326"/>
    </location>
    <ligand>
        <name>UDP-N-acetyl-alpha-D-glucosamine</name>
        <dbReference type="ChEBI" id="CHEBI:57705"/>
    </ligand>
</feature>
<comment type="pathway">
    <text evidence="2 12">Cell wall biogenesis; peptidoglycan biosynthesis.</text>
</comment>
<accession>A0ABS2DTJ7</accession>
<evidence type="ECO:0000256" key="2">
    <source>
        <dbReference type="ARBA" id="ARBA00004752"/>
    </source>
</evidence>
<keyword evidence="5 12" id="KW-0808">Transferase</keyword>
<evidence type="ECO:0000256" key="12">
    <source>
        <dbReference type="HAMAP-Rule" id="MF_00111"/>
    </source>
</evidence>
<evidence type="ECO:0000313" key="14">
    <source>
        <dbReference type="EMBL" id="MBM6704614.1"/>
    </source>
</evidence>
<feature type="binding site" evidence="12">
    <location>
        <position position="92"/>
    </location>
    <ligand>
        <name>UDP-N-acetyl-alpha-D-glucosamine</name>
        <dbReference type="ChEBI" id="CHEBI:57705"/>
    </ligand>
</feature>
<comment type="caution">
    <text evidence="12">Lacks conserved residue(s) required for the propagation of feature annotation.</text>
</comment>
<gene>
    <name evidence="12 14" type="primary">murA</name>
    <name evidence="14" type="ORF">H6A60_08975</name>
</gene>
<feature type="binding site" evidence="12">
    <location>
        <begin position="22"/>
        <end position="23"/>
    </location>
    <ligand>
        <name>phosphoenolpyruvate</name>
        <dbReference type="ChEBI" id="CHEBI:58702"/>
    </ligand>
</feature>
<evidence type="ECO:0000256" key="10">
    <source>
        <dbReference type="ARBA" id="ARBA00038367"/>
    </source>
</evidence>
<protein>
    <recommendedName>
        <fullName evidence="12">UDP-N-acetylglucosamine 1-carboxyvinyltransferase</fullName>
        <ecNumber evidence="12">2.5.1.7</ecNumber>
    </recommendedName>
    <alternativeName>
        <fullName evidence="12">Enoylpyruvate transferase</fullName>
    </alternativeName>
    <alternativeName>
        <fullName evidence="12">UDP-N-acetylglucosamine enolpyruvyl transferase</fullName>
        <shortName evidence="12">EPT</shortName>
    </alternativeName>
</protein>
<keyword evidence="4 12" id="KW-0132">Cell division</keyword>
<feature type="binding site" evidence="12">
    <location>
        <begin position="121"/>
        <end position="125"/>
    </location>
    <ligand>
        <name>UDP-N-acetyl-alpha-D-glucosamine</name>
        <dbReference type="ChEBI" id="CHEBI:57705"/>
    </ligand>
</feature>
<dbReference type="InterPro" id="IPR005750">
    <property type="entry name" value="UDP_GlcNAc_COvinyl_MurA"/>
</dbReference>
<comment type="caution">
    <text evidence="14">The sequence shown here is derived from an EMBL/GenBank/DDBJ whole genome shotgun (WGS) entry which is preliminary data.</text>
</comment>
<evidence type="ECO:0000256" key="7">
    <source>
        <dbReference type="ARBA" id="ARBA00022984"/>
    </source>
</evidence>
<feature type="domain" description="Enolpyruvate transferase" evidence="13">
    <location>
        <begin position="7"/>
        <end position="405"/>
    </location>
</feature>
<comment type="subcellular location">
    <subcellularLocation>
        <location evidence="1 12">Cytoplasm</location>
    </subcellularLocation>
</comment>
<evidence type="ECO:0000256" key="5">
    <source>
        <dbReference type="ARBA" id="ARBA00022679"/>
    </source>
</evidence>
<feature type="binding site" evidence="12">
    <location>
        <position position="304"/>
    </location>
    <ligand>
        <name>UDP-N-acetyl-alpha-D-glucosamine</name>
        <dbReference type="ChEBI" id="CHEBI:57705"/>
    </ligand>
</feature>
<keyword evidence="3 12" id="KW-0963">Cytoplasm</keyword>
<dbReference type="InterPro" id="IPR050068">
    <property type="entry name" value="MurA_subfamily"/>
</dbReference>
<name>A0ABS2DTJ7_9BURK</name>
<dbReference type="GO" id="GO:0008760">
    <property type="term" value="F:UDP-N-acetylglucosamine 1-carboxyvinyltransferase activity"/>
    <property type="evidence" value="ECO:0007669"/>
    <property type="project" value="UniProtKB-EC"/>
</dbReference>
<feature type="modified residue" description="2-(S-cysteinyl)pyruvic acid O-phosphothioketal" evidence="12">
    <location>
        <position position="116"/>
    </location>
</feature>
<dbReference type="CDD" id="cd01555">
    <property type="entry name" value="UdpNAET"/>
    <property type="match status" value="1"/>
</dbReference>
<keyword evidence="6 12" id="KW-0133">Cell shape</keyword>
<comment type="similarity">
    <text evidence="10 12">Belongs to the EPSP synthase family. MurA subfamily.</text>
</comment>
<dbReference type="RefSeq" id="WP_205103691.1">
    <property type="nucleotide sequence ID" value="NZ_JACJJC010000014.1"/>
</dbReference>
<sequence>MEKLKIRGGRRLVGEVRASGAKNAALPILAASLLTAHDLVLHEVPDLADVRTMLKLLEGMGVRVERSGSDVRLNAGAVTSTVAPYELVKTMRASILTLCPLAARFGHARVSLPGGCAIGARPVDQHIKGLEALGAEVEIDHGYLNVKCARLKGTRIVTDMVTVTGTENLMMAAVLAEGRTVIENAAREPEVTDLANCLIAMGAKISGAGTSTITIDGVEALGPAEHSVVPDRIEAGSFLCAAAAAKGDVLVTHCVPADLEAVIAKLREMGCSVETGADWIRLRMDSRPKAIRIRTQPHPGFPTDMQAQFMAVLALADGASQVTETIFENRFMHVPELNRLGAHILTDGNNANIEGVESLSGADVMATDLRASASLVIAALAASGESTVDRLYHLDRGYERMEEKLRALGADIERIRL</sequence>
<keyword evidence="8 12" id="KW-0131">Cell cycle</keyword>
<evidence type="ECO:0000256" key="4">
    <source>
        <dbReference type="ARBA" id="ARBA00022618"/>
    </source>
</evidence>
<keyword evidence="15" id="KW-1185">Reference proteome</keyword>
<reference evidence="14 15" key="1">
    <citation type="journal article" date="2021" name="Sci. Rep.">
        <title>The distribution of antibiotic resistance genes in chicken gut microbiota commensals.</title>
        <authorList>
            <person name="Juricova H."/>
            <person name="Matiasovicova J."/>
            <person name="Kubasova T."/>
            <person name="Cejkova D."/>
            <person name="Rychlik I."/>
        </authorList>
    </citation>
    <scope>NUCLEOTIDE SEQUENCE [LARGE SCALE GENOMIC DNA]</scope>
    <source>
        <strain evidence="14 15">An829</strain>
    </source>
</reference>
<feature type="active site" description="Proton donor" evidence="12">
    <location>
        <position position="116"/>
    </location>
</feature>